<reference evidence="2 3" key="1">
    <citation type="submission" date="2019-03" db="EMBL/GenBank/DDBJ databases">
        <title>Genomic Encyclopedia of Type Strains, Phase IV (KMG-IV): sequencing the most valuable type-strain genomes for metagenomic binning, comparative biology and taxonomic classification.</title>
        <authorList>
            <person name="Goeker M."/>
        </authorList>
    </citation>
    <scope>NUCLEOTIDE SEQUENCE [LARGE SCALE GENOMIC DNA]</scope>
    <source>
        <strain evidence="2 3">DSM 22958</strain>
    </source>
</reference>
<comment type="caution">
    <text evidence="2">The sequence shown here is derived from an EMBL/GenBank/DDBJ whole genome shotgun (WGS) entry which is preliminary data.</text>
</comment>
<gene>
    <name evidence="2" type="ORF">EV666_10497</name>
</gene>
<feature type="region of interest" description="Disordered" evidence="1">
    <location>
        <begin position="123"/>
        <end position="177"/>
    </location>
</feature>
<feature type="compositionally biased region" description="Basic residues" evidence="1">
    <location>
        <begin position="147"/>
        <end position="160"/>
    </location>
</feature>
<accession>A0A4R2GUL2</accession>
<evidence type="ECO:0000313" key="3">
    <source>
        <dbReference type="Proteomes" id="UP000294881"/>
    </source>
</evidence>
<protein>
    <submittedName>
        <fullName evidence="2">Uncharacterized protein</fullName>
    </submittedName>
</protein>
<proteinExistence type="predicted"/>
<dbReference type="EMBL" id="SLWL01000004">
    <property type="protein sequence ID" value="TCO14145.1"/>
    <property type="molecule type" value="Genomic_DNA"/>
</dbReference>
<evidence type="ECO:0000313" key="2">
    <source>
        <dbReference type="EMBL" id="TCO14145.1"/>
    </source>
</evidence>
<keyword evidence="3" id="KW-1185">Reference proteome</keyword>
<dbReference type="Proteomes" id="UP000294881">
    <property type="component" value="Unassembled WGS sequence"/>
</dbReference>
<sequence length="218" mass="24535">MPALAGKRWKPFMMGAVRRRCLCTGAKLSWERLQRSALSAPAACSAMPCIVAGKAVTPCRAHSTSGSWSASRRPHRPGRSRSSLTNRGPAEGQRHYFSLSVNRTSPYHFHATSTVRQPRRMKPLQTTPCQSCRRWPGAKRQPPVRTARQRSLKYRFRRPSRREPSGTTSRMIPARPRCPARSQIREPNAPFLIAPPMTIFLRRACFPFDATPARACQG</sequence>
<feature type="region of interest" description="Disordered" evidence="1">
    <location>
        <begin position="61"/>
        <end position="92"/>
    </location>
</feature>
<dbReference type="AlphaFoldDB" id="A0A4R2GUL2"/>
<name>A0A4R2GUL2_9HYPH</name>
<organism evidence="2 3">
    <name type="scientific">Camelimonas lactis</name>
    <dbReference type="NCBI Taxonomy" id="659006"/>
    <lineage>
        <taxon>Bacteria</taxon>
        <taxon>Pseudomonadati</taxon>
        <taxon>Pseudomonadota</taxon>
        <taxon>Alphaproteobacteria</taxon>
        <taxon>Hyphomicrobiales</taxon>
        <taxon>Chelatococcaceae</taxon>
        <taxon>Camelimonas</taxon>
    </lineage>
</organism>
<evidence type="ECO:0000256" key="1">
    <source>
        <dbReference type="SAM" id="MobiDB-lite"/>
    </source>
</evidence>